<evidence type="ECO:0000313" key="1">
    <source>
        <dbReference type="EMBL" id="KAJ8436303.1"/>
    </source>
</evidence>
<dbReference type="EMBL" id="JAKOGI010000350">
    <property type="protein sequence ID" value="KAJ8436303.1"/>
    <property type="molecule type" value="Genomic_DNA"/>
</dbReference>
<dbReference type="Proteomes" id="UP001153076">
    <property type="component" value="Unassembled WGS sequence"/>
</dbReference>
<proteinExistence type="predicted"/>
<evidence type="ECO:0000313" key="2">
    <source>
        <dbReference type="Proteomes" id="UP001153076"/>
    </source>
</evidence>
<name>A0A9Q1QBN6_9CARY</name>
<protein>
    <submittedName>
        <fullName evidence="1">Uncharacterized protein</fullName>
    </submittedName>
</protein>
<dbReference type="OrthoDB" id="1113909at2759"/>
<reference evidence="1" key="1">
    <citation type="submission" date="2022-04" db="EMBL/GenBank/DDBJ databases">
        <title>Carnegiea gigantea Genome sequencing and assembly v2.</title>
        <authorList>
            <person name="Copetti D."/>
            <person name="Sanderson M.J."/>
            <person name="Burquez A."/>
            <person name="Wojciechowski M.F."/>
        </authorList>
    </citation>
    <scope>NUCLEOTIDE SEQUENCE</scope>
    <source>
        <strain evidence="1">SGP5-SGP5p</strain>
        <tissue evidence="1">Aerial part</tissue>
    </source>
</reference>
<sequence>MGAGYVHHHYCPDVEVPRLSYRRSNSSSSRYANGEEIFAPGNEVFKRKLTQDGRAGEVKKIRVVEGLPKEQTEYMKTPKLGNFDGLYVDYRGRSGGLTLLWEKSVNAIVMFCSSHGCRGGKPKATINALYGDLRWPEIAQKSKTYEMIRNIQHDSSFAVAPRR</sequence>
<organism evidence="1 2">
    <name type="scientific">Carnegiea gigantea</name>
    <dbReference type="NCBI Taxonomy" id="171969"/>
    <lineage>
        <taxon>Eukaryota</taxon>
        <taxon>Viridiplantae</taxon>
        <taxon>Streptophyta</taxon>
        <taxon>Embryophyta</taxon>
        <taxon>Tracheophyta</taxon>
        <taxon>Spermatophyta</taxon>
        <taxon>Magnoliopsida</taxon>
        <taxon>eudicotyledons</taxon>
        <taxon>Gunneridae</taxon>
        <taxon>Pentapetalae</taxon>
        <taxon>Caryophyllales</taxon>
        <taxon>Cactineae</taxon>
        <taxon>Cactaceae</taxon>
        <taxon>Cactoideae</taxon>
        <taxon>Echinocereeae</taxon>
        <taxon>Carnegiea</taxon>
    </lineage>
</organism>
<accession>A0A9Q1QBN6</accession>
<comment type="caution">
    <text evidence="1">The sequence shown here is derived from an EMBL/GenBank/DDBJ whole genome shotgun (WGS) entry which is preliminary data.</text>
</comment>
<keyword evidence="2" id="KW-1185">Reference proteome</keyword>
<dbReference type="AlphaFoldDB" id="A0A9Q1QBN6"/>
<gene>
    <name evidence="1" type="ORF">Cgig2_005227</name>
</gene>